<dbReference type="GO" id="GO:0016787">
    <property type="term" value="F:hydrolase activity"/>
    <property type="evidence" value="ECO:0007669"/>
    <property type="project" value="UniProtKB-KW"/>
</dbReference>
<evidence type="ECO:0000313" key="5">
    <source>
        <dbReference type="Proteomes" id="UP001303473"/>
    </source>
</evidence>
<dbReference type="Proteomes" id="UP001303473">
    <property type="component" value="Unassembled WGS sequence"/>
</dbReference>
<dbReference type="Pfam" id="PF00857">
    <property type="entry name" value="Isochorismatase"/>
    <property type="match status" value="1"/>
</dbReference>
<dbReference type="InterPro" id="IPR000868">
    <property type="entry name" value="Isochorismatase-like_dom"/>
</dbReference>
<feature type="domain" description="Isochorismatase-like" evidence="3">
    <location>
        <begin position="43"/>
        <end position="135"/>
    </location>
</feature>
<dbReference type="InterPro" id="IPR050272">
    <property type="entry name" value="Isochorismatase-like_hydrls"/>
</dbReference>
<keyword evidence="2" id="KW-0378">Hydrolase</keyword>
<proteinExistence type="inferred from homology"/>
<protein>
    <submittedName>
        <fullName evidence="4">Isochorismatase-like protein</fullName>
    </submittedName>
</protein>
<name>A0AAN6S666_9PEZI</name>
<evidence type="ECO:0000313" key="4">
    <source>
        <dbReference type="EMBL" id="KAK3941870.1"/>
    </source>
</evidence>
<comment type="similarity">
    <text evidence="1">Belongs to the isochorismatase family.</text>
</comment>
<dbReference type="PANTHER" id="PTHR43540">
    <property type="entry name" value="PEROXYUREIDOACRYLATE/UREIDOACRYLATE AMIDOHYDROLASE-RELATED"/>
    <property type="match status" value="1"/>
</dbReference>
<dbReference type="SUPFAM" id="SSF52499">
    <property type="entry name" value="Isochorismatase-like hydrolases"/>
    <property type="match status" value="1"/>
</dbReference>
<evidence type="ECO:0000256" key="1">
    <source>
        <dbReference type="ARBA" id="ARBA00006336"/>
    </source>
</evidence>
<accession>A0AAN6S666</accession>
<dbReference type="PANTHER" id="PTHR43540:SF9">
    <property type="entry name" value="FAMILY HYDROLASE, PUTATIVE (AFU_ORTHOLOGUE AFUA_2G08700)-RELATED"/>
    <property type="match status" value="1"/>
</dbReference>
<sequence>MPPSIVRGFGLDDNFDEPKNLGGLGADIGQLRLDDGTVIEAGRVLMRDEWNTAFYPRLAEASKPQDIWIHKNRLSGFWGGTEIGEALHRRGVRTLLFAGENTDQCVAGSMEDAYTRGWDCLMLSDGCGTTSPEFATQCTEYNCENGWGFVLTCQQLAHGVDNMQTAPDAGR</sequence>
<evidence type="ECO:0000259" key="3">
    <source>
        <dbReference type="Pfam" id="PF00857"/>
    </source>
</evidence>
<comment type="caution">
    <text evidence="4">The sequence shown here is derived from an EMBL/GenBank/DDBJ whole genome shotgun (WGS) entry which is preliminary data.</text>
</comment>
<dbReference type="InterPro" id="IPR036380">
    <property type="entry name" value="Isochorismatase-like_sf"/>
</dbReference>
<gene>
    <name evidence="4" type="ORF">QBC46DRAFT_381659</name>
</gene>
<dbReference type="AlphaFoldDB" id="A0AAN6S666"/>
<dbReference type="Gene3D" id="3.40.50.850">
    <property type="entry name" value="Isochorismatase-like"/>
    <property type="match status" value="1"/>
</dbReference>
<organism evidence="4 5">
    <name type="scientific">Diplogelasinospora grovesii</name>
    <dbReference type="NCBI Taxonomy" id="303347"/>
    <lineage>
        <taxon>Eukaryota</taxon>
        <taxon>Fungi</taxon>
        <taxon>Dikarya</taxon>
        <taxon>Ascomycota</taxon>
        <taxon>Pezizomycotina</taxon>
        <taxon>Sordariomycetes</taxon>
        <taxon>Sordariomycetidae</taxon>
        <taxon>Sordariales</taxon>
        <taxon>Diplogelasinosporaceae</taxon>
        <taxon>Diplogelasinospora</taxon>
    </lineage>
</organism>
<keyword evidence="5" id="KW-1185">Reference proteome</keyword>
<dbReference type="EMBL" id="MU853779">
    <property type="protein sequence ID" value="KAK3941870.1"/>
    <property type="molecule type" value="Genomic_DNA"/>
</dbReference>
<reference evidence="5" key="1">
    <citation type="journal article" date="2023" name="Mol. Phylogenet. Evol.">
        <title>Genome-scale phylogeny and comparative genomics of the fungal order Sordariales.</title>
        <authorList>
            <person name="Hensen N."/>
            <person name="Bonometti L."/>
            <person name="Westerberg I."/>
            <person name="Brannstrom I.O."/>
            <person name="Guillou S."/>
            <person name="Cros-Aarteil S."/>
            <person name="Calhoun S."/>
            <person name="Haridas S."/>
            <person name="Kuo A."/>
            <person name="Mondo S."/>
            <person name="Pangilinan J."/>
            <person name="Riley R."/>
            <person name="LaButti K."/>
            <person name="Andreopoulos B."/>
            <person name="Lipzen A."/>
            <person name="Chen C."/>
            <person name="Yan M."/>
            <person name="Daum C."/>
            <person name="Ng V."/>
            <person name="Clum A."/>
            <person name="Steindorff A."/>
            <person name="Ohm R.A."/>
            <person name="Martin F."/>
            <person name="Silar P."/>
            <person name="Natvig D.O."/>
            <person name="Lalanne C."/>
            <person name="Gautier V."/>
            <person name="Ament-Velasquez S.L."/>
            <person name="Kruys A."/>
            <person name="Hutchinson M.I."/>
            <person name="Powell A.J."/>
            <person name="Barry K."/>
            <person name="Miller A.N."/>
            <person name="Grigoriev I.V."/>
            <person name="Debuchy R."/>
            <person name="Gladieux P."/>
            <person name="Hiltunen Thoren M."/>
            <person name="Johannesson H."/>
        </authorList>
    </citation>
    <scope>NUCLEOTIDE SEQUENCE [LARGE SCALE GENOMIC DNA]</scope>
    <source>
        <strain evidence="5">CBS 340.73</strain>
    </source>
</reference>
<evidence type="ECO:0000256" key="2">
    <source>
        <dbReference type="ARBA" id="ARBA00022801"/>
    </source>
</evidence>